<protein>
    <submittedName>
        <fullName evidence="1">Disease resistance like protein</fullName>
    </submittedName>
</protein>
<organism evidence="1">
    <name type="scientific">Arabidopsis thaliana</name>
    <name type="common">Mouse-ear cress</name>
    <dbReference type="NCBI Taxonomy" id="3702"/>
    <lineage>
        <taxon>Eukaryota</taxon>
        <taxon>Viridiplantae</taxon>
        <taxon>Streptophyta</taxon>
        <taxon>Embryophyta</taxon>
        <taxon>Tracheophyta</taxon>
        <taxon>Spermatophyta</taxon>
        <taxon>Magnoliopsida</taxon>
        <taxon>eudicotyledons</taxon>
        <taxon>Gunneridae</taxon>
        <taxon>Pentapetalae</taxon>
        <taxon>rosids</taxon>
        <taxon>malvids</taxon>
        <taxon>Brassicales</taxon>
        <taxon>Brassicaceae</taxon>
        <taxon>Camelineae</taxon>
        <taxon>Arabidopsis</taxon>
    </lineage>
</organism>
<proteinExistence type="evidence at transcript level"/>
<gene>
    <name evidence="1" type="ordered locus">At3g04210</name>
</gene>
<dbReference type="EMBL" id="AK221146">
    <property type="protein sequence ID" value="BAD95145.1"/>
    <property type="molecule type" value="mRNA"/>
</dbReference>
<accession>Q56Z23</accession>
<evidence type="ECO:0000313" key="1">
    <source>
        <dbReference type="EMBL" id="BAD95145.1"/>
    </source>
</evidence>
<sequence length="42" mass="4545">MLSNTLSRIRKHQIASAAAKAASVYETSIKEEVDSSAESLNH</sequence>
<reference evidence="1" key="1">
    <citation type="submission" date="2005-03" db="EMBL/GenBank/DDBJ databases">
        <title>Large-scale analysis of RIKEN Arabidopsis full-length (RAFL) cDNAs.</title>
        <authorList>
            <person name="Totoki Y."/>
            <person name="Seki M."/>
            <person name="Ishida J."/>
            <person name="Nakajima M."/>
            <person name="Enju A."/>
            <person name="Kamiya A."/>
            <person name="Narusaka M."/>
            <person name="Shin-i T."/>
            <person name="Nakagawa M."/>
            <person name="Sakamoto N."/>
            <person name="Oishi K."/>
            <person name="Kohara Y."/>
            <person name="Kobayashi M."/>
            <person name="Toyoda A."/>
            <person name="Sakaki Y."/>
            <person name="Sakurai T."/>
            <person name="Iida K."/>
            <person name="Akiyama K."/>
            <person name="Satou M."/>
            <person name="Toyoda T."/>
            <person name="Konagaya A."/>
            <person name="Carninci P."/>
            <person name="Kawai J."/>
            <person name="Hayashizaki Y."/>
            <person name="Shinozaki K."/>
        </authorList>
    </citation>
    <scope>NUCLEOTIDE SEQUENCE</scope>
</reference>
<name>Q56Z23_ARATH</name>
<dbReference type="AlphaFoldDB" id="Q56Z23"/>